<accession>A0A6L2NB95</accession>
<evidence type="ECO:0000256" key="1">
    <source>
        <dbReference type="SAM" id="MobiDB-lite"/>
    </source>
</evidence>
<evidence type="ECO:0000313" key="2">
    <source>
        <dbReference type="EMBL" id="GEU83350.1"/>
    </source>
</evidence>
<gene>
    <name evidence="2" type="ORF">Tci_055328</name>
</gene>
<dbReference type="AlphaFoldDB" id="A0A6L2NB95"/>
<proteinExistence type="predicted"/>
<comment type="caution">
    <text evidence="2">The sequence shown here is derived from an EMBL/GenBank/DDBJ whole genome shotgun (WGS) entry which is preliminary data.</text>
</comment>
<name>A0A6L2NB95_TANCI</name>
<reference evidence="2" key="1">
    <citation type="journal article" date="2019" name="Sci. Rep.">
        <title>Draft genome of Tanacetum cinerariifolium, the natural source of mosquito coil.</title>
        <authorList>
            <person name="Yamashiro T."/>
            <person name="Shiraishi A."/>
            <person name="Satake H."/>
            <person name="Nakayama K."/>
        </authorList>
    </citation>
    <scope>NUCLEOTIDE SEQUENCE</scope>
</reference>
<protein>
    <submittedName>
        <fullName evidence="2">Uncharacterized protein</fullName>
    </submittedName>
</protein>
<feature type="region of interest" description="Disordered" evidence="1">
    <location>
        <begin position="458"/>
        <end position="493"/>
    </location>
</feature>
<sequence length="493" mass="56256">MDTLREVSEYLNELENMLDDGDSTMKVGELIEVGETELEKVDAMDIMVTKEEFIRFSTPCGVEGNGAWDAELNMAYCDNNMTEEMLNMIGFIRLDYGDYGRKMVRDVRVEIHGYDFHVDFVVLEYEDNDVDTLLMNLIEDMVKIGEMGNEAYLANFLVLDIPADCELTALLGRPFLRTCYALIDMGRGAMTIDDGVIKHTYYPKPKAKDYLENFDMDEDGDWLSCSEVGRDEDGNPKYGLMAPSFLDIEVEMEWALDIEKGTSSSSSSAPNPIIIKYARRLMTNDEGFNYEAYWKKIGKPTTRKKKSAEIRKALGIKEKSEICGGHFVTKIATKLGYYNERELARCSEPIKSESWDDNMFKKAFDRKLNKLSPITPLEAPPQVRNLYGKRYNAYEKRLLLDYTVPILHYLADEAGYTIPAAFDPPSVPPYPYHYVPYLYPHTHYPDMGNSSYGGGHEIGGYLRGVQEDDDDDNMSDQFMHSEDLLASDDDMDD</sequence>
<organism evidence="2">
    <name type="scientific">Tanacetum cinerariifolium</name>
    <name type="common">Dalmatian daisy</name>
    <name type="synonym">Chrysanthemum cinerariifolium</name>
    <dbReference type="NCBI Taxonomy" id="118510"/>
    <lineage>
        <taxon>Eukaryota</taxon>
        <taxon>Viridiplantae</taxon>
        <taxon>Streptophyta</taxon>
        <taxon>Embryophyta</taxon>
        <taxon>Tracheophyta</taxon>
        <taxon>Spermatophyta</taxon>
        <taxon>Magnoliopsida</taxon>
        <taxon>eudicotyledons</taxon>
        <taxon>Gunneridae</taxon>
        <taxon>Pentapetalae</taxon>
        <taxon>asterids</taxon>
        <taxon>campanulids</taxon>
        <taxon>Asterales</taxon>
        <taxon>Asteraceae</taxon>
        <taxon>Asteroideae</taxon>
        <taxon>Anthemideae</taxon>
        <taxon>Anthemidinae</taxon>
        <taxon>Tanacetum</taxon>
    </lineage>
</organism>
<dbReference type="EMBL" id="BKCJ010008665">
    <property type="protein sequence ID" value="GEU83350.1"/>
    <property type="molecule type" value="Genomic_DNA"/>
</dbReference>